<proteinExistence type="predicted"/>
<dbReference type="Pfam" id="PF12696">
    <property type="entry name" value="TraG-D_C"/>
    <property type="match status" value="1"/>
</dbReference>
<evidence type="ECO:0000313" key="9">
    <source>
        <dbReference type="EMBL" id="NEN53504.1"/>
    </source>
</evidence>
<reference evidence="8 10" key="1">
    <citation type="submission" date="2020-01" db="EMBL/GenBank/DDBJ databases">
        <title>the WGS Modestobacter muralis CPCC 204518.</title>
        <authorList>
            <person name="Jiang Z."/>
        </authorList>
    </citation>
    <scope>NUCLEOTIDE SEQUENCE [LARGE SCALE GENOMIC DNA]</scope>
    <source>
        <strain evidence="8 10">DSM 100205</strain>
    </source>
</reference>
<comment type="caution">
    <text evidence="9">The sequence shown here is derived from an EMBL/GenBank/DDBJ whole genome shotgun (WGS) entry which is preliminary data.</text>
</comment>
<dbReference type="EMBL" id="JAAGWB010000072">
    <property type="protein sequence ID" value="NEN53504.1"/>
    <property type="molecule type" value="Genomic_DNA"/>
</dbReference>
<dbReference type="AlphaFoldDB" id="A0A6P0HFZ3"/>
<keyword evidence="4 6" id="KW-1133">Transmembrane helix</keyword>
<evidence type="ECO:0000313" key="10">
    <source>
        <dbReference type="Proteomes" id="UP000468828"/>
    </source>
</evidence>
<dbReference type="GO" id="GO:0005886">
    <property type="term" value="C:plasma membrane"/>
    <property type="evidence" value="ECO:0007669"/>
    <property type="project" value="UniProtKB-SubCell"/>
</dbReference>
<dbReference type="EMBL" id="JAAGWH010000068">
    <property type="protein sequence ID" value="NEK96585.1"/>
    <property type="molecule type" value="Genomic_DNA"/>
</dbReference>
<gene>
    <name evidence="9" type="ORF">G3R41_21615</name>
    <name evidence="8" type="ORF">GCU67_20800</name>
</gene>
<protein>
    <submittedName>
        <fullName evidence="9">Type IV secretory system conjugative DNA transfer family protein</fullName>
    </submittedName>
</protein>
<dbReference type="Proteomes" id="UP000468828">
    <property type="component" value="Unassembled WGS sequence"/>
</dbReference>
<reference evidence="9 11" key="2">
    <citation type="submission" date="2020-02" db="EMBL/GenBank/DDBJ databases">
        <title>The WGS of Modestobacter muralis DSM 100205.</title>
        <authorList>
            <person name="Jiang Z."/>
        </authorList>
    </citation>
    <scope>NUCLEOTIDE SEQUENCE [LARGE SCALE GENOMIC DNA]</scope>
    <source>
        <strain evidence="9 11">DSM 100205</strain>
    </source>
</reference>
<keyword evidence="2" id="KW-1003">Cell membrane</keyword>
<evidence type="ECO:0000256" key="6">
    <source>
        <dbReference type="SAM" id="Phobius"/>
    </source>
</evidence>
<dbReference type="SUPFAM" id="SSF52540">
    <property type="entry name" value="P-loop containing nucleoside triphosphate hydrolases"/>
    <property type="match status" value="1"/>
</dbReference>
<sequence>MSSTERRRGGRQDLSGFALLGGIAFAALVGLIMYAGLQLGAMLTGEQLQLPTENPLVLPIHVVKGEVVFSTTALVCSGVLALLLLIGVGVVAALILRRRKPNRDVDRAARHMGTGRDLDRLSRPQVTKEARRLGVRGSVGVFLGHSVIGRRELLADYESTEVNIWGPRTGKTTSRAVPVILEATGAVLATSNRRDLIDAVRDPREALGRVHVFDPQQIIGEPPTWWWNPLSYITSGPAGPEVKAQALAGIFAASAIPPDAKEDAFFDPEGTELVGHLLHAAAANGMPISQVYLWVTEPSNADPARLLDTAGYPMSAAAVRSVVNAPDKQRQGVYGAAKRRVSFLTNTGALEWITAGRAPGREQFDAEAFAGAAGTLLLVSREGRGSLSALTTALTAAVCEAAEHRASRSPGGRLASPMTVVLDEVANVCRWPDLPNLYSHFGGRGIYLLAILQSWSQGVEVWGPRGMAKLWSAASVRVYGGGASEVDFLRELSTLIGHYRPQTTSATTSRSGRSVNYSEGHEEVLDVSDLGALRRGRVIVFPSGVRPVLVEPRPWYSTDYADTVRASIKAHDPAAEVTLAEHDVAPAGAIGARLGRR</sequence>
<dbReference type="Proteomes" id="UP000471152">
    <property type="component" value="Unassembled WGS sequence"/>
</dbReference>
<dbReference type="RefSeq" id="WP_163613371.1">
    <property type="nucleotide sequence ID" value="NZ_JAAGWB010000072.1"/>
</dbReference>
<accession>A0A6P0HFZ3</accession>
<organism evidence="9 11">
    <name type="scientific">Modestobacter muralis</name>
    <dbReference type="NCBI Taxonomy" id="1608614"/>
    <lineage>
        <taxon>Bacteria</taxon>
        <taxon>Bacillati</taxon>
        <taxon>Actinomycetota</taxon>
        <taxon>Actinomycetes</taxon>
        <taxon>Geodermatophilales</taxon>
        <taxon>Geodermatophilaceae</taxon>
        <taxon>Modestobacter</taxon>
    </lineage>
</organism>
<dbReference type="InterPro" id="IPR027417">
    <property type="entry name" value="P-loop_NTPase"/>
</dbReference>
<dbReference type="CDD" id="cd01127">
    <property type="entry name" value="TrwB_TraG_TraD_VirD4"/>
    <property type="match status" value="1"/>
</dbReference>
<feature type="transmembrane region" description="Helical" evidence="6">
    <location>
        <begin position="16"/>
        <end position="37"/>
    </location>
</feature>
<dbReference type="PANTHER" id="PTHR37937">
    <property type="entry name" value="CONJUGATIVE TRANSFER: DNA TRANSPORT"/>
    <property type="match status" value="1"/>
</dbReference>
<evidence type="ECO:0000259" key="7">
    <source>
        <dbReference type="Pfam" id="PF12696"/>
    </source>
</evidence>
<keyword evidence="10" id="KW-1185">Reference proteome</keyword>
<dbReference type="PANTHER" id="PTHR37937:SF1">
    <property type="entry name" value="CONJUGATIVE TRANSFER: DNA TRANSPORT"/>
    <property type="match status" value="1"/>
</dbReference>
<feature type="transmembrane region" description="Helical" evidence="6">
    <location>
        <begin position="67"/>
        <end position="96"/>
    </location>
</feature>
<feature type="domain" description="TraD/TraG TraM recognition site" evidence="7">
    <location>
        <begin position="417"/>
        <end position="533"/>
    </location>
</feature>
<keyword evidence="3 6" id="KW-0812">Transmembrane</keyword>
<comment type="subcellular location">
    <subcellularLocation>
        <location evidence="1">Cell membrane</location>
        <topology evidence="1">Multi-pass membrane protein</topology>
    </subcellularLocation>
</comment>
<evidence type="ECO:0000313" key="8">
    <source>
        <dbReference type="EMBL" id="NEK96585.1"/>
    </source>
</evidence>
<evidence type="ECO:0000313" key="11">
    <source>
        <dbReference type="Proteomes" id="UP000471152"/>
    </source>
</evidence>
<evidence type="ECO:0000256" key="5">
    <source>
        <dbReference type="ARBA" id="ARBA00023136"/>
    </source>
</evidence>
<name>A0A6P0HFZ3_9ACTN</name>
<evidence type="ECO:0000256" key="2">
    <source>
        <dbReference type="ARBA" id="ARBA00022475"/>
    </source>
</evidence>
<evidence type="ECO:0000256" key="4">
    <source>
        <dbReference type="ARBA" id="ARBA00022989"/>
    </source>
</evidence>
<dbReference type="InterPro" id="IPR032689">
    <property type="entry name" value="TraG-D_C"/>
</dbReference>
<keyword evidence="5 6" id="KW-0472">Membrane</keyword>
<evidence type="ECO:0000256" key="3">
    <source>
        <dbReference type="ARBA" id="ARBA00022692"/>
    </source>
</evidence>
<dbReference type="Gene3D" id="3.40.50.300">
    <property type="entry name" value="P-loop containing nucleotide triphosphate hydrolases"/>
    <property type="match status" value="1"/>
</dbReference>
<dbReference type="InterPro" id="IPR051539">
    <property type="entry name" value="T4SS-coupling_protein"/>
</dbReference>
<evidence type="ECO:0000256" key="1">
    <source>
        <dbReference type="ARBA" id="ARBA00004651"/>
    </source>
</evidence>